<keyword evidence="6" id="KW-1185">Reference proteome</keyword>
<proteinExistence type="predicted"/>
<dbReference type="Pfam" id="PF08448">
    <property type="entry name" value="PAS_4"/>
    <property type="match status" value="2"/>
</dbReference>
<dbReference type="SMART" id="SM00052">
    <property type="entry name" value="EAL"/>
    <property type="match status" value="1"/>
</dbReference>
<dbReference type="PANTHER" id="PTHR44757:SF2">
    <property type="entry name" value="BIOFILM ARCHITECTURE MAINTENANCE PROTEIN MBAA"/>
    <property type="match status" value="1"/>
</dbReference>
<accession>A0ABV9GTX4</accession>
<dbReference type="CDD" id="cd01949">
    <property type="entry name" value="GGDEF"/>
    <property type="match status" value="1"/>
</dbReference>
<evidence type="ECO:0000259" key="4">
    <source>
        <dbReference type="PROSITE" id="PS50887"/>
    </source>
</evidence>
<dbReference type="InterPro" id="IPR000014">
    <property type="entry name" value="PAS"/>
</dbReference>
<dbReference type="CDD" id="cd01948">
    <property type="entry name" value="EAL"/>
    <property type="match status" value="1"/>
</dbReference>
<dbReference type="Gene3D" id="1.10.490.10">
    <property type="entry name" value="Globins"/>
    <property type="match status" value="1"/>
</dbReference>
<dbReference type="InterPro" id="IPR029787">
    <property type="entry name" value="Nucleotide_cyclase"/>
</dbReference>
<dbReference type="Pfam" id="PF11563">
    <property type="entry name" value="Protoglobin"/>
    <property type="match status" value="1"/>
</dbReference>
<dbReference type="InterPro" id="IPR013656">
    <property type="entry name" value="PAS_4"/>
</dbReference>
<sequence>MNNQPTFETRKRFLMLDAADEQALAKLHSAFGANGPGFVDGFYRHLMAYPQMRTLLPDGQALEQLKRLHTAYFQRLTAGDYGPAYAQDRERVGLTHARIGLPPGWYLGAYSHYLCELLPQVAGFAGLSPHEQTAALRALVKVIFLDMGIAIDTYMALRDELIAELRDYSAAFAHLPYGTLVVTAQMEVVFANQSFGQWLGTDARQLAGTPLQQWLETGSLPRLVHQALRAQPAQDILEVRPLAQPLALPVAVTAHALPAPQPEAAARVLLTVQDLREQKQLQRDLVQAQEVANIGTWHTALDGRFDLTPQAARILGGAFGPEAGAGQLLDCVHPQDRALVQAKWQASVAQGAGVFLIRTCHTPLPRWVEVRCAFENDAQGIPVRGYGTVLDITERHLAEDHIRHLALFDALTGLANRQHGLDLLDGLLHQAHAQGGQVALIFIDLDRFKEINDTLGHSMGDRVLQAIARQARTLLRPGDVLARLGGDEFMLARLLQPGDGPLALAAAMDALLQQPLQIDDRAWGIGGSVGVALYPDHADNVSALLHCADLAMYQVKARNGGYLMYEAGMSERHTRSIAVAQRLKLALTDGQLALHYQPKVDIATGQLRGVEALARWHDAEWGWVSPGEFIPVAEERGLISALDAWCLESAARQWRQWHDAGWAEVPTIAVNISAVEISLQDGFADRALALVQRHDVPPSAIELEITETALMCNAEKAEKTSRRLVEMGFSLAIDDFGTGYSSLARLHKLPLSRLKIDMAFIANMLADVGSMAIVTAVISMARALQLRTVAEGVETAEQFDTLRSLLCDEVQGYLCSRPLPPSELEQRWLRRASRQEAAAAAPPVPTLDSAI</sequence>
<comment type="caution">
    <text evidence="5">The sequence shown here is derived from an EMBL/GenBank/DDBJ whole genome shotgun (WGS) entry which is preliminary data.</text>
</comment>
<dbReference type="Pfam" id="PF00990">
    <property type="entry name" value="GGDEF"/>
    <property type="match status" value="1"/>
</dbReference>
<dbReference type="SUPFAM" id="SSF55785">
    <property type="entry name" value="PYP-like sensor domain (PAS domain)"/>
    <property type="match status" value="2"/>
</dbReference>
<dbReference type="SUPFAM" id="SSF46458">
    <property type="entry name" value="Globin-like"/>
    <property type="match status" value="1"/>
</dbReference>
<organism evidence="5 6">
    <name type="scientific">Comamonas nitrativorans</name>
    <dbReference type="NCBI Taxonomy" id="108437"/>
    <lineage>
        <taxon>Bacteria</taxon>
        <taxon>Pseudomonadati</taxon>
        <taxon>Pseudomonadota</taxon>
        <taxon>Betaproteobacteria</taxon>
        <taxon>Burkholderiales</taxon>
        <taxon>Comamonadaceae</taxon>
        <taxon>Comamonas</taxon>
    </lineage>
</organism>
<dbReference type="InterPro" id="IPR035965">
    <property type="entry name" value="PAS-like_dom_sf"/>
</dbReference>
<dbReference type="Gene3D" id="2.10.70.100">
    <property type="match status" value="1"/>
</dbReference>
<reference evidence="6" key="1">
    <citation type="journal article" date="2019" name="Int. J. Syst. Evol. Microbiol.">
        <title>The Global Catalogue of Microorganisms (GCM) 10K type strain sequencing project: providing services to taxonomists for standard genome sequencing and annotation.</title>
        <authorList>
            <consortium name="The Broad Institute Genomics Platform"/>
            <consortium name="The Broad Institute Genome Sequencing Center for Infectious Disease"/>
            <person name="Wu L."/>
            <person name="Ma J."/>
        </authorList>
    </citation>
    <scope>NUCLEOTIDE SEQUENCE [LARGE SCALE GENOMIC DNA]</scope>
    <source>
        <strain evidence="6">JCM 11650</strain>
    </source>
</reference>
<dbReference type="SUPFAM" id="SSF55073">
    <property type="entry name" value="Nucleotide cyclase"/>
    <property type="match status" value="1"/>
</dbReference>
<dbReference type="SMART" id="SM00267">
    <property type="entry name" value="GGDEF"/>
    <property type="match status" value="1"/>
</dbReference>
<dbReference type="PROSITE" id="PS50887">
    <property type="entry name" value="GGDEF"/>
    <property type="match status" value="1"/>
</dbReference>
<dbReference type="NCBIfam" id="TIGR00254">
    <property type="entry name" value="GGDEF"/>
    <property type="match status" value="1"/>
</dbReference>
<dbReference type="SUPFAM" id="SSF141868">
    <property type="entry name" value="EAL domain-like"/>
    <property type="match status" value="1"/>
</dbReference>
<name>A0ABV9GTX4_9BURK</name>
<dbReference type="InterPro" id="IPR035919">
    <property type="entry name" value="EAL_sf"/>
</dbReference>
<dbReference type="PROSITE" id="PS50883">
    <property type="entry name" value="EAL"/>
    <property type="match status" value="1"/>
</dbReference>
<gene>
    <name evidence="5" type="ORF">ACFO3A_01930</name>
</gene>
<dbReference type="InterPro" id="IPR001633">
    <property type="entry name" value="EAL_dom"/>
</dbReference>
<protein>
    <recommendedName>
        <fullName evidence="1">Diguanylate cyclase DosC</fullName>
    </recommendedName>
    <alternativeName>
        <fullName evidence="2">Direct oxygen-sensing cyclase</fullName>
    </alternativeName>
</protein>
<dbReference type="Proteomes" id="UP001595967">
    <property type="component" value="Unassembled WGS sequence"/>
</dbReference>
<dbReference type="InterPro" id="IPR009050">
    <property type="entry name" value="Globin-like_sf"/>
</dbReference>
<evidence type="ECO:0000256" key="2">
    <source>
        <dbReference type="ARBA" id="ARBA00029839"/>
    </source>
</evidence>
<feature type="domain" description="GGDEF" evidence="4">
    <location>
        <begin position="436"/>
        <end position="568"/>
    </location>
</feature>
<dbReference type="Gene3D" id="3.30.70.270">
    <property type="match status" value="1"/>
</dbReference>
<evidence type="ECO:0000313" key="5">
    <source>
        <dbReference type="EMBL" id="MFC4620979.1"/>
    </source>
</evidence>
<evidence type="ECO:0000313" key="6">
    <source>
        <dbReference type="Proteomes" id="UP001595967"/>
    </source>
</evidence>
<dbReference type="SMART" id="SM00091">
    <property type="entry name" value="PAS"/>
    <property type="match status" value="2"/>
</dbReference>
<dbReference type="InterPro" id="IPR044398">
    <property type="entry name" value="Globin-sensor_dom"/>
</dbReference>
<evidence type="ECO:0000256" key="1">
    <source>
        <dbReference type="ARBA" id="ARBA00015125"/>
    </source>
</evidence>
<dbReference type="Pfam" id="PF00563">
    <property type="entry name" value="EAL"/>
    <property type="match status" value="1"/>
</dbReference>
<dbReference type="InterPro" id="IPR012292">
    <property type="entry name" value="Globin/Proto"/>
</dbReference>
<feature type="domain" description="EAL" evidence="3">
    <location>
        <begin position="576"/>
        <end position="832"/>
    </location>
</feature>
<dbReference type="InterPro" id="IPR043128">
    <property type="entry name" value="Rev_trsase/Diguanyl_cyclase"/>
</dbReference>
<dbReference type="PANTHER" id="PTHR44757">
    <property type="entry name" value="DIGUANYLATE CYCLASE DGCP"/>
    <property type="match status" value="1"/>
</dbReference>
<dbReference type="Gene3D" id="3.30.450.20">
    <property type="entry name" value="PAS domain"/>
    <property type="match status" value="2"/>
</dbReference>
<dbReference type="InterPro" id="IPR000160">
    <property type="entry name" value="GGDEF_dom"/>
</dbReference>
<dbReference type="RefSeq" id="WP_377723479.1">
    <property type="nucleotide sequence ID" value="NZ_JBHSEW010000001.1"/>
</dbReference>
<evidence type="ECO:0000259" key="3">
    <source>
        <dbReference type="PROSITE" id="PS50883"/>
    </source>
</evidence>
<dbReference type="Gene3D" id="3.20.20.450">
    <property type="entry name" value="EAL domain"/>
    <property type="match status" value="1"/>
</dbReference>
<dbReference type="InterPro" id="IPR052155">
    <property type="entry name" value="Biofilm_reg_signaling"/>
</dbReference>
<dbReference type="EMBL" id="JBHSEW010000001">
    <property type="protein sequence ID" value="MFC4620979.1"/>
    <property type="molecule type" value="Genomic_DNA"/>
</dbReference>